<protein>
    <submittedName>
        <fullName evidence="1">Unannotated protein</fullName>
    </submittedName>
</protein>
<evidence type="ECO:0000313" key="1">
    <source>
        <dbReference type="EMBL" id="CAB4968079.1"/>
    </source>
</evidence>
<sequence length="100" mass="11526">MDPAKVEPSRRPRRGCEHALHREGIEFVDATGEQARVRDHLVRLIAELVHDTVAHVLDGEVRPEPQGEDHVSGTLREFAEPRIVRPHRIRRLVRHRPSQS</sequence>
<name>A0A6J7LQM2_9ZZZZ</name>
<dbReference type="EMBL" id="CAFBNE010000153">
    <property type="protein sequence ID" value="CAB4968079.1"/>
    <property type="molecule type" value="Genomic_DNA"/>
</dbReference>
<organism evidence="1">
    <name type="scientific">freshwater metagenome</name>
    <dbReference type="NCBI Taxonomy" id="449393"/>
    <lineage>
        <taxon>unclassified sequences</taxon>
        <taxon>metagenomes</taxon>
        <taxon>ecological metagenomes</taxon>
    </lineage>
</organism>
<accession>A0A6J7LQM2</accession>
<reference evidence="1" key="1">
    <citation type="submission" date="2020-05" db="EMBL/GenBank/DDBJ databases">
        <authorList>
            <person name="Chiriac C."/>
            <person name="Salcher M."/>
            <person name="Ghai R."/>
            <person name="Kavagutti S V."/>
        </authorList>
    </citation>
    <scope>NUCLEOTIDE SEQUENCE</scope>
</reference>
<gene>
    <name evidence="1" type="ORF">UFOPK3772_03065</name>
</gene>
<dbReference type="AlphaFoldDB" id="A0A6J7LQM2"/>
<proteinExistence type="predicted"/>